<protein>
    <submittedName>
        <fullName evidence="2">Uncharacterized protein</fullName>
    </submittedName>
</protein>
<dbReference type="RefSeq" id="WP_077751453.1">
    <property type="nucleotide sequence ID" value="NZ_CP014782.1"/>
</dbReference>
<dbReference type="Proteomes" id="UP000189545">
    <property type="component" value="Chromosome"/>
</dbReference>
<proteinExistence type="predicted"/>
<organism evidence="2 3">
    <name type="scientific">Shewanella psychrophila</name>
    <dbReference type="NCBI Taxonomy" id="225848"/>
    <lineage>
        <taxon>Bacteria</taxon>
        <taxon>Pseudomonadati</taxon>
        <taxon>Pseudomonadota</taxon>
        <taxon>Gammaproteobacteria</taxon>
        <taxon>Alteromonadales</taxon>
        <taxon>Shewanellaceae</taxon>
        <taxon>Shewanella</taxon>
    </lineage>
</organism>
<name>A0A1S6HKU0_9GAMM</name>
<evidence type="ECO:0000313" key="2">
    <source>
        <dbReference type="EMBL" id="AQS36122.1"/>
    </source>
</evidence>
<dbReference type="AlphaFoldDB" id="A0A1S6HKU0"/>
<keyword evidence="1" id="KW-0812">Transmembrane</keyword>
<evidence type="ECO:0000313" key="3">
    <source>
        <dbReference type="Proteomes" id="UP000189545"/>
    </source>
</evidence>
<dbReference type="KEGG" id="spsw:Sps_00933"/>
<gene>
    <name evidence="2" type="ORF">Sps_00933</name>
</gene>
<reference evidence="2 3" key="1">
    <citation type="submission" date="2016-03" db="EMBL/GenBank/DDBJ databases">
        <title>Complete genome sequence of Shewanella psychrophila WP2, a deep sea bacterium isolated from west Pacific sediment.</title>
        <authorList>
            <person name="Xu G."/>
            <person name="Jian H."/>
        </authorList>
    </citation>
    <scope>NUCLEOTIDE SEQUENCE [LARGE SCALE GENOMIC DNA]</scope>
    <source>
        <strain evidence="2 3">WP2</strain>
    </source>
</reference>
<evidence type="ECO:0000256" key="1">
    <source>
        <dbReference type="SAM" id="Phobius"/>
    </source>
</evidence>
<dbReference type="STRING" id="225848.Sps_00933"/>
<keyword evidence="1" id="KW-0472">Membrane</keyword>
<feature type="transmembrane region" description="Helical" evidence="1">
    <location>
        <begin position="31"/>
        <end position="50"/>
    </location>
</feature>
<accession>A0A1S6HKU0</accession>
<sequence length="66" mass="7615">MTESLPDTSICNPVMLAECLDTFYDLGILEGFLYGLLTFFLFEFVVHRIANDLKRILDKKRKEKAA</sequence>
<dbReference type="EMBL" id="CP014782">
    <property type="protein sequence ID" value="AQS36122.1"/>
    <property type="molecule type" value="Genomic_DNA"/>
</dbReference>
<keyword evidence="3" id="KW-1185">Reference proteome</keyword>
<keyword evidence="1" id="KW-1133">Transmembrane helix</keyword>